<keyword evidence="1" id="KW-1133">Transmembrane helix</keyword>
<dbReference type="EMBL" id="JBHSWU010000711">
    <property type="protein sequence ID" value="MFC6725796.1"/>
    <property type="molecule type" value="Genomic_DNA"/>
</dbReference>
<evidence type="ECO:0000259" key="2">
    <source>
        <dbReference type="Pfam" id="PF00535"/>
    </source>
</evidence>
<keyword evidence="1" id="KW-0812">Transmembrane</keyword>
<comment type="caution">
    <text evidence="3">The sequence shown here is derived from an EMBL/GenBank/DDBJ whole genome shotgun (WGS) entry which is preliminary data.</text>
</comment>
<evidence type="ECO:0000256" key="1">
    <source>
        <dbReference type="SAM" id="Phobius"/>
    </source>
</evidence>
<proteinExistence type="predicted"/>
<gene>
    <name evidence="3" type="ORF">ACFQE1_15755</name>
</gene>
<dbReference type="Gene3D" id="3.90.550.10">
    <property type="entry name" value="Spore Coat Polysaccharide Biosynthesis Protein SpsA, Chain A"/>
    <property type="match status" value="1"/>
</dbReference>
<feature type="transmembrane region" description="Helical" evidence="1">
    <location>
        <begin position="331"/>
        <end position="350"/>
    </location>
</feature>
<feature type="non-terminal residue" evidence="3">
    <location>
        <position position="1"/>
    </location>
</feature>
<keyword evidence="4" id="KW-1185">Reference proteome</keyword>
<dbReference type="InterPro" id="IPR029044">
    <property type="entry name" value="Nucleotide-diphossugar_trans"/>
</dbReference>
<evidence type="ECO:0000313" key="4">
    <source>
        <dbReference type="Proteomes" id="UP001596328"/>
    </source>
</evidence>
<dbReference type="Pfam" id="PF00535">
    <property type="entry name" value="Glycos_transf_2"/>
    <property type="match status" value="1"/>
</dbReference>
<dbReference type="InterPro" id="IPR001173">
    <property type="entry name" value="Glyco_trans_2-like"/>
</dbReference>
<evidence type="ECO:0000313" key="3">
    <source>
        <dbReference type="EMBL" id="MFC6725796.1"/>
    </source>
</evidence>
<dbReference type="AlphaFoldDB" id="A0ABD5S2F9"/>
<feature type="domain" description="Glycosyltransferase 2-like" evidence="2">
    <location>
        <begin position="2"/>
        <end position="125"/>
    </location>
</feature>
<keyword evidence="3" id="KW-0808">Transferase</keyword>
<keyword evidence="3" id="KW-0328">Glycosyltransferase</keyword>
<name>A0ABD5S2F9_9EURY</name>
<accession>A0ABD5S2F9</accession>
<protein>
    <submittedName>
        <fullName evidence="3">Glycosyltransferase</fullName>
        <ecNumber evidence="3">2.4.-.-</ecNumber>
    </submittedName>
</protein>
<dbReference type="PANTHER" id="PTHR43685">
    <property type="entry name" value="GLYCOSYLTRANSFERASE"/>
    <property type="match status" value="1"/>
</dbReference>
<keyword evidence="1" id="KW-0472">Membrane</keyword>
<dbReference type="PANTHER" id="PTHR43685:SF2">
    <property type="entry name" value="GLYCOSYLTRANSFERASE 2-LIKE DOMAIN-CONTAINING PROTEIN"/>
    <property type="match status" value="1"/>
</dbReference>
<dbReference type="InterPro" id="IPR050834">
    <property type="entry name" value="Glycosyltransf_2"/>
</dbReference>
<dbReference type="GO" id="GO:0016757">
    <property type="term" value="F:glycosyltransferase activity"/>
    <property type="evidence" value="ECO:0007669"/>
    <property type="project" value="UniProtKB-KW"/>
</dbReference>
<reference evidence="3 4" key="1">
    <citation type="journal article" date="2019" name="Int. J. Syst. Evol. Microbiol.">
        <title>The Global Catalogue of Microorganisms (GCM) 10K type strain sequencing project: providing services to taxonomists for standard genome sequencing and annotation.</title>
        <authorList>
            <consortium name="The Broad Institute Genomics Platform"/>
            <consortium name="The Broad Institute Genome Sequencing Center for Infectious Disease"/>
            <person name="Wu L."/>
            <person name="Ma J."/>
        </authorList>
    </citation>
    <scope>NUCLEOTIDE SEQUENCE [LARGE SCALE GENOMIC DNA]</scope>
    <source>
        <strain evidence="3 4">NBRC 111368</strain>
    </source>
</reference>
<organism evidence="3 4">
    <name type="scientific">Halobium palmae</name>
    <dbReference type="NCBI Taxonomy" id="1776492"/>
    <lineage>
        <taxon>Archaea</taxon>
        <taxon>Methanobacteriati</taxon>
        <taxon>Methanobacteriota</taxon>
        <taxon>Stenosarchaea group</taxon>
        <taxon>Halobacteria</taxon>
        <taxon>Halobacteriales</taxon>
        <taxon>Haloferacaceae</taxon>
        <taxon>Halobium</taxon>
    </lineage>
</organism>
<dbReference type="EC" id="2.4.-.-" evidence="3"/>
<dbReference type="Proteomes" id="UP001596328">
    <property type="component" value="Unassembled WGS sequence"/>
</dbReference>
<dbReference type="SUPFAM" id="SSF53448">
    <property type="entry name" value="Nucleotide-diphospho-sugar transferases"/>
    <property type="match status" value="1"/>
</dbReference>
<sequence>AVIPALNEARTIPYAVASLATQTVTPERLVVDDDGSTDGTASVVEAVGETVPFDVEIRRHETPQGKTPSIKEVARSTAAEKLFILDADTYLESETYLEEVWDAHDREDGPVGCAFGRVQPATRADKARVFETELRDRLDDGPARERLAAEIAEWGTLRSKLGYYLGRWPVEQYRKSLYRVEQRFVKNAYMRLFGTTMFPAGCGVLYDRAALVDVFDEYEESLGDDLTNSEDIFIGFAFAQRGLANVQVDSVSMRTTEPRLRDLPKQSYLWGSAYLQSAYYFGDVSTRLRRGDDDERPFGRAVAAQFVDGLYPIVLLLMVGLFALRFIDLEWLVGLLVFEFALYALIAVAVARRRLRAVGSTLVSLPVRLFQLPVGAYIYLRVGTDLLSGNRNWRK</sequence>
<feature type="transmembrane region" description="Helical" evidence="1">
    <location>
        <begin position="306"/>
        <end position="325"/>
    </location>
</feature>